<evidence type="ECO:0000313" key="3">
    <source>
        <dbReference type="EMBL" id="MFC5022301.1"/>
    </source>
</evidence>
<dbReference type="InterPro" id="IPR000551">
    <property type="entry name" value="MerR-type_HTH_dom"/>
</dbReference>
<comment type="caution">
    <text evidence="3">The sequence shown here is derived from an EMBL/GenBank/DDBJ whole genome shotgun (WGS) entry which is preliminary data.</text>
</comment>
<protein>
    <submittedName>
        <fullName evidence="3">MerR family transcriptional regulator</fullName>
    </submittedName>
</protein>
<dbReference type="SUPFAM" id="SSF46955">
    <property type="entry name" value="Putative DNA-binding domain"/>
    <property type="match status" value="1"/>
</dbReference>
<proteinExistence type="predicted"/>
<dbReference type="PROSITE" id="PS50937">
    <property type="entry name" value="HTH_MERR_2"/>
    <property type="match status" value="1"/>
</dbReference>
<dbReference type="InterPro" id="IPR009061">
    <property type="entry name" value="DNA-bd_dom_put_sf"/>
</dbReference>
<dbReference type="EMBL" id="JBHSJD010000006">
    <property type="protein sequence ID" value="MFC5022301.1"/>
    <property type="molecule type" value="Genomic_DNA"/>
</dbReference>
<evidence type="ECO:0000259" key="2">
    <source>
        <dbReference type="PROSITE" id="PS50937"/>
    </source>
</evidence>
<dbReference type="InterPro" id="IPR047057">
    <property type="entry name" value="MerR_fam"/>
</dbReference>
<reference evidence="4" key="1">
    <citation type="journal article" date="2019" name="Int. J. Syst. Evol. Microbiol.">
        <title>The Global Catalogue of Microorganisms (GCM) 10K type strain sequencing project: providing services to taxonomists for standard genome sequencing and annotation.</title>
        <authorList>
            <consortium name="The Broad Institute Genomics Platform"/>
            <consortium name="The Broad Institute Genome Sequencing Center for Infectious Disease"/>
            <person name="Wu L."/>
            <person name="Ma J."/>
        </authorList>
    </citation>
    <scope>NUCLEOTIDE SEQUENCE [LARGE SCALE GENOMIC DNA]</scope>
    <source>
        <strain evidence="4">CGMCC 4.1648</strain>
    </source>
</reference>
<sequence>MRVGELSRRTGVSVPTIKYYVREGILPAGQLTSPNQASYDETHVRRLRLIRALLDVGGLSVAAVREVLDAIGDPSRSVHKVLGAAHDHIAPGLGDVADAARDVAERQVAELIAARGWHVDAGNPAARSLAAALAALRRVGHEEFAELSLGAYADAAETIAAADLAYVARHTAREELVESAVIGTVLGDAVLTSLRRLAQVDASSRTYGERAGS</sequence>
<dbReference type="SMART" id="SM00422">
    <property type="entry name" value="HTH_MERR"/>
    <property type="match status" value="1"/>
</dbReference>
<evidence type="ECO:0000313" key="4">
    <source>
        <dbReference type="Proteomes" id="UP001595829"/>
    </source>
</evidence>
<dbReference type="PANTHER" id="PTHR30204">
    <property type="entry name" value="REDOX-CYCLING DRUG-SENSING TRANSCRIPTIONAL ACTIVATOR SOXR"/>
    <property type="match status" value="1"/>
</dbReference>
<dbReference type="Gene3D" id="1.10.1660.10">
    <property type="match status" value="1"/>
</dbReference>
<gene>
    <name evidence="3" type="ORF">ACFPM3_09165</name>
</gene>
<dbReference type="Proteomes" id="UP001595829">
    <property type="component" value="Unassembled WGS sequence"/>
</dbReference>
<feature type="domain" description="HTH merR-type" evidence="2">
    <location>
        <begin position="1"/>
        <end position="70"/>
    </location>
</feature>
<accession>A0ABV9XAY1</accession>
<dbReference type="RefSeq" id="WP_345692574.1">
    <property type="nucleotide sequence ID" value="NZ_BAABIT010000001.1"/>
</dbReference>
<name>A0ABV9XAY1_9ACTN</name>
<evidence type="ECO:0000256" key="1">
    <source>
        <dbReference type="ARBA" id="ARBA00023125"/>
    </source>
</evidence>
<keyword evidence="1" id="KW-0238">DNA-binding</keyword>
<dbReference type="PANTHER" id="PTHR30204:SF98">
    <property type="entry name" value="HTH-TYPE TRANSCRIPTIONAL REGULATOR ADHR"/>
    <property type="match status" value="1"/>
</dbReference>
<keyword evidence="4" id="KW-1185">Reference proteome</keyword>
<organism evidence="3 4">
    <name type="scientific">Streptomyces coeruleoprunus</name>
    <dbReference type="NCBI Taxonomy" id="285563"/>
    <lineage>
        <taxon>Bacteria</taxon>
        <taxon>Bacillati</taxon>
        <taxon>Actinomycetota</taxon>
        <taxon>Actinomycetes</taxon>
        <taxon>Kitasatosporales</taxon>
        <taxon>Streptomycetaceae</taxon>
        <taxon>Streptomyces</taxon>
    </lineage>
</organism>
<dbReference type="PRINTS" id="PR00040">
    <property type="entry name" value="HTHMERR"/>
</dbReference>
<dbReference type="Pfam" id="PF13411">
    <property type="entry name" value="MerR_1"/>
    <property type="match status" value="1"/>
</dbReference>